<proteinExistence type="predicted"/>
<protein>
    <submittedName>
        <fullName evidence="1">Uncharacterized protein</fullName>
    </submittedName>
</protein>
<dbReference type="Proteomes" id="UP000297229">
    <property type="component" value="Unassembled WGS sequence"/>
</dbReference>
<dbReference type="EMBL" id="PQXM01000065">
    <property type="protein sequence ID" value="TGO78491.1"/>
    <property type="molecule type" value="Genomic_DNA"/>
</dbReference>
<dbReference type="AlphaFoldDB" id="A0A4Z1JX63"/>
<sequence>MDIFFRRRFRVTTSGSNGPNASWSTLKEFAKLTLFCEPFIKWDDGANVCGYERTKKYGEMWTI</sequence>
<organism evidence="1 2">
    <name type="scientific">Botrytis elliptica</name>
    <dbReference type="NCBI Taxonomy" id="278938"/>
    <lineage>
        <taxon>Eukaryota</taxon>
        <taxon>Fungi</taxon>
        <taxon>Dikarya</taxon>
        <taxon>Ascomycota</taxon>
        <taxon>Pezizomycotina</taxon>
        <taxon>Leotiomycetes</taxon>
        <taxon>Helotiales</taxon>
        <taxon>Sclerotiniaceae</taxon>
        <taxon>Botrytis</taxon>
    </lineage>
</organism>
<evidence type="ECO:0000313" key="1">
    <source>
        <dbReference type="EMBL" id="TGO78491.1"/>
    </source>
</evidence>
<keyword evidence="2" id="KW-1185">Reference proteome</keyword>
<name>A0A4Z1JX63_9HELO</name>
<comment type="caution">
    <text evidence="1">The sequence shown here is derived from an EMBL/GenBank/DDBJ whole genome shotgun (WGS) entry which is preliminary data.</text>
</comment>
<accession>A0A4Z1JX63</accession>
<reference evidence="1 2" key="1">
    <citation type="submission" date="2017-12" db="EMBL/GenBank/DDBJ databases">
        <title>Comparative genomics of Botrytis spp.</title>
        <authorList>
            <person name="Valero-Jimenez C.A."/>
            <person name="Tapia P."/>
            <person name="Veloso J."/>
            <person name="Silva-Moreno E."/>
            <person name="Staats M."/>
            <person name="Valdes J.H."/>
            <person name="Van Kan J.A.L."/>
        </authorList>
    </citation>
    <scope>NUCLEOTIDE SEQUENCE [LARGE SCALE GENOMIC DNA]</scope>
    <source>
        <strain evidence="1 2">Be9601</strain>
    </source>
</reference>
<evidence type="ECO:0000313" key="2">
    <source>
        <dbReference type="Proteomes" id="UP000297229"/>
    </source>
</evidence>
<gene>
    <name evidence="1" type="ORF">BELL_0065g00120</name>
</gene>